<comment type="caution">
    <text evidence="7">The sequence shown here is derived from an EMBL/GenBank/DDBJ whole genome shotgun (WGS) entry which is preliminary data.</text>
</comment>
<dbReference type="InterPro" id="IPR018484">
    <property type="entry name" value="FGGY_N"/>
</dbReference>
<dbReference type="SUPFAM" id="SSF53067">
    <property type="entry name" value="Actin-like ATPase domain"/>
    <property type="match status" value="2"/>
</dbReference>
<dbReference type="AlphaFoldDB" id="A0A3L7ACV2"/>
<keyword evidence="3 4" id="KW-0418">Kinase</keyword>
<dbReference type="InterPro" id="IPR043129">
    <property type="entry name" value="ATPase_NBD"/>
</dbReference>
<dbReference type="GO" id="GO:0005975">
    <property type="term" value="P:carbohydrate metabolic process"/>
    <property type="evidence" value="ECO:0007669"/>
    <property type="project" value="InterPro"/>
</dbReference>
<dbReference type="Pfam" id="PF00370">
    <property type="entry name" value="FGGY_N"/>
    <property type="match status" value="1"/>
</dbReference>
<evidence type="ECO:0000313" key="7">
    <source>
        <dbReference type="EMBL" id="RLP77558.1"/>
    </source>
</evidence>
<accession>A0A3L7ACV2</accession>
<evidence type="ECO:0000259" key="5">
    <source>
        <dbReference type="Pfam" id="PF00370"/>
    </source>
</evidence>
<evidence type="ECO:0000256" key="1">
    <source>
        <dbReference type="ARBA" id="ARBA00009156"/>
    </source>
</evidence>
<keyword evidence="8" id="KW-1185">Reference proteome</keyword>
<organism evidence="7 8">
    <name type="scientific">Mycetocola tolaasinivorans</name>
    <dbReference type="NCBI Taxonomy" id="76635"/>
    <lineage>
        <taxon>Bacteria</taxon>
        <taxon>Bacillati</taxon>
        <taxon>Actinomycetota</taxon>
        <taxon>Actinomycetes</taxon>
        <taxon>Micrococcales</taxon>
        <taxon>Microbacteriaceae</taxon>
        <taxon>Mycetocola</taxon>
    </lineage>
</organism>
<proteinExistence type="inferred from homology"/>
<dbReference type="InterPro" id="IPR018485">
    <property type="entry name" value="FGGY_C"/>
</dbReference>
<dbReference type="GO" id="GO:0016773">
    <property type="term" value="F:phosphotransferase activity, alcohol group as acceptor"/>
    <property type="evidence" value="ECO:0007669"/>
    <property type="project" value="InterPro"/>
</dbReference>
<dbReference type="PIRSF" id="PIRSF000538">
    <property type="entry name" value="GlpK"/>
    <property type="match status" value="1"/>
</dbReference>
<name>A0A3L7ACV2_9MICO</name>
<gene>
    <name evidence="7" type="ORF">D9V32_02060</name>
</gene>
<feature type="domain" description="Carbohydrate kinase FGGY C-terminal" evidence="6">
    <location>
        <begin position="264"/>
        <end position="448"/>
    </location>
</feature>
<dbReference type="InterPro" id="IPR018483">
    <property type="entry name" value="Carb_kinase_FGGY_CS"/>
</dbReference>
<dbReference type="Gene3D" id="3.30.420.40">
    <property type="match status" value="2"/>
</dbReference>
<reference evidence="7 8" key="1">
    <citation type="submission" date="2018-10" db="EMBL/GenBank/DDBJ databases">
        <authorList>
            <person name="Li J."/>
        </authorList>
    </citation>
    <scope>NUCLEOTIDE SEQUENCE [LARGE SCALE GENOMIC DNA]</scope>
    <source>
        <strain evidence="7 8">IF 016277</strain>
    </source>
</reference>
<dbReference type="GO" id="GO:0016301">
    <property type="term" value="F:kinase activity"/>
    <property type="evidence" value="ECO:0007669"/>
    <property type="project" value="UniProtKB-KW"/>
</dbReference>
<feature type="domain" description="Carbohydrate kinase FGGY N-terminal" evidence="5">
    <location>
        <begin position="8"/>
        <end position="254"/>
    </location>
</feature>
<dbReference type="OrthoDB" id="9761504at2"/>
<sequence length="506" mass="53045">MQRRIPVLLGIDAGTTSVKTVVFDLAGEILAVSRSSVHLLRGDDGAVEADMDALWTATASTIRDALESPSGEDFDPDVVAIGITGQGDGAWLIDEAGRPVRPAALWLDGRAAPRVAAWEGDGRAEAVRAATASPLNSGALPVLWSELAERDPEAIARAHTHLNCKDWLRFKLTGVRATDPSDASRGFLNIGDGTYDEALLAAAADPRLRDILAPVLDPAAVGGRVTEESGREVGLPAGIPVAVGMVDTGAAGVGMGAIGDGEGYMILGTTGFVGVNQKNREALTTNLGIVLRTGRGEQVLETLVPMSGTPNLDWVRQTLDLEGLGWQEIEEEARRAGPGSGGVLYLPYGSPSGERAPFVDPNASASWLGMSVTTTSGQLLRSVYEGLAFALVECLDLLGLEEEVSICGGGSDSDLLCQILADVSGRRIRRQDAPEVGARGAASLALLASGRVETLAEAVSALASDSSVFAPNPERHDSSVRAYRTFITVRDALRPHWPAVRALRAH</sequence>
<dbReference type="EMBL" id="RCUX01000002">
    <property type="protein sequence ID" value="RLP77558.1"/>
    <property type="molecule type" value="Genomic_DNA"/>
</dbReference>
<dbReference type="InterPro" id="IPR000577">
    <property type="entry name" value="Carb_kinase_FGGY"/>
</dbReference>
<evidence type="ECO:0000259" key="6">
    <source>
        <dbReference type="Pfam" id="PF02782"/>
    </source>
</evidence>
<dbReference type="Proteomes" id="UP000272503">
    <property type="component" value="Unassembled WGS sequence"/>
</dbReference>
<evidence type="ECO:0000256" key="2">
    <source>
        <dbReference type="ARBA" id="ARBA00022679"/>
    </source>
</evidence>
<dbReference type="RefSeq" id="WP_121647539.1">
    <property type="nucleotide sequence ID" value="NZ_RCUX01000002.1"/>
</dbReference>
<evidence type="ECO:0000256" key="4">
    <source>
        <dbReference type="RuleBase" id="RU003733"/>
    </source>
</evidence>
<comment type="similarity">
    <text evidence="1 4">Belongs to the FGGY kinase family.</text>
</comment>
<dbReference type="PANTHER" id="PTHR43095:SF3">
    <property type="entry name" value="L-XYLULOSE_3-KETO-L-GULONATE KINASE"/>
    <property type="match status" value="1"/>
</dbReference>
<protein>
    <submittedName>
        <fullName evidence="7">Carbohydrate kinase</fullName>
    </submittedName>
</protein>
<keyword evidence="2 4" id="KW-0808">Transferase</keyword>
<dbReference type="PANTHER" id="PTHR43095">
    <property type="entry name" value="SUGAR KINASE"/>
    <property type="match status" value="1"/>
</dbReference>
<evidence type="ECO:0000313" key="8">
    <source>
        <dbReference type="Proteomes" id="UP000272503"/>
    </source>
</evidence>
<dbReference type="InterPro" id="IPR050406">
    <property type="entry name" value="FGGY_Carb_Kinase"/>
</dbReference>
<dbReference type="PROSITE" id="PS00445">
    <property type="entry name" value="FGGY_KINASES_2"/>
    <property type="match status" value="1"/>
</dbReference>
<evidence type="ECO:0000256" key="3">
    <source>
        <dbReference type="ARBA" id="ARBA00022777"/>
    </source>
</evidence>
<dbReference type="Pfam" id="PF02782">
    <property type="entry name" value="FGGY_C"/>
    <property type="match status" value="1"/>
</dbReference>